<name>A0AAD9BJB9_DISEL</name>
<evidence type="ECO:0000313" key="2">
    <source>
        <dbReference type="Proteomes" id="UP001228049"/>
    </source>
</evidence>
<dbReference type="AlphaFoldDB" id="A0AAD9BJB9"/>
<gene>
    <name evidence="1" type="ORF">KUDE01_031181</name>
</gene>
<accession>A0AAD9BJB9</accession>
<reference evidence="1" key="1">
    <citation type="submission" date="2023-04" db="EMBL/GenBank/DDBJ databases">
        <title>Chromosome-level genome of Chaenocephalus aceratus.</title>
        <authorList>
            <person name="Park H."/>
        </authorList>
    </citation>
    <scope>NUCLEOTIDE SEQUENCE</scope>
    <source>
        <strain evidence="1">DE</strain>
        <tissue evidence="1">Muscle</tissue>
    </source>
</reference>
<proteinExistence type="predicted"/>
<dbReference type="EMBL" id="JASDAP010000021">
    <property type="protein sequence ID" value="KAK1884985.1"/>
    <property type="molecule type" value="Genomic_DNA"/>
</dbReference>
<organism evidence="1 2">
    <name type="scientific">Dissostichus eleginoides</name>
    <name type="common">Patagonian toothfish</name>
    <name type="synonym">Dissostichus amissus</name>
    <dbReference type="NCBI Taxonomy" id="100907"/>
    <lineage>
        <taxon>Eukaryota</taxon>
        <taxon>Metazoa</taxon>
        <taxon>Chordata</taxon>
        <taxon>Craniata</taxon>
        <taxon>Vertebrata</taxon>
        <taxon>Euteleostomi</taxon>
        <taxon>Actinopterygii</taxon>
        <taxon>Neopterygii</taxon>
        <taxon>Teleostei</taxon>
        <taxon>Neoteleostei</taxon>
        <taxon>Acanthomorphata</taxon>
        <taxon>Eupercaria</taxon>
        <taxon>Perciformes</taxon>
        <taxon>Notothenioidei</taxon>
        <taxon>Nototheniidae</taxon>
        <taxon>Dissostichus</taxon>
    </lineage>
</organism>
<protein>
    <submittedName>
        <fullName evidence="1">Uroporphyrinogen decarboxylase</fullName>
    </submittedName>
</protein>
<evidence type="ECO:0000313" key="1">
    <source>
        <dbReference type="EMBL" id="KAK1884985.1"/>
    </source>
</evidence>
<comment type="caution">
    <text evidence="1">The sequence shown here is derived from an EMBL/GenBank/DDBJ whole genome shotgun (WGS) entry which is preliminary data.</text>
</comment>
<dbReference type="Proteomes" id="UP001228049">
    <property type="component" value="Unassembled WGS sequence"/>
</dbReference>
<keyword evidence="2" id="KW-1185">Reference proteome</keyword>
<sequence>MTRAEEVESSGNREVDPSAALTSGIHLPVLFLNLIHSTAQRYSLPVGKRQDHCWEGAHGLALIFKPGHGASEKRPVSLMTGTLTPQPHGDDPPYAQLTMLTGRNPREKIAPLGFSTRPLCPAFFTLRPGNKKYPKS</sequence>